<gene>
    <name evidence="1" type="ORF">WISP_118406</name>
</gene>
<keyword evidence="2" id="KW-1185">Reference proteome</keyword>
<name>A0ABQ9CZ76_9PASS</name>
<dbReference type="EMBL" id="WHWB01034517">
    <property type="protein sequence ID" value="KAJ7408798.1"/>
    <property type="molecule type" value="Genomic_DNA"/>
</dbReference>
<proteinExistence type="predicted"/>
<accession>A0ABQ9CZ76</accession>
<comment type="caution">
    <text evidence="1">The sequence shown here is derived from an EMBL/GenBank/DDBJ whole genome shotgun (WGS) entry which is preliminary data.</text>
</comment>
<sequence>MELIKTGIKLILFGELYKNMYEGMKCTSGFAQSSDDVSGIGFYVMIIKQDHLELIGLDHVQKLLNVSKEGDFTVSLSHLCQCCHSHRKKVFRDDKSESVFQAVPITSGPVTGHH</sequence>
<evidence type="ECO:0000313" key="2">
    <source>
        <dbReference type="Proteomes" id="UP001145742"/>
    </source>
</evidence>
<dbReference type="Proteomes" id="UP001145742">
    <property type="component" value="Unassembled WGS sequence"/>
</dbReference>
<reference evidence="1" key="1">
    <citation type="submission" date="2019-10" db="EMBL/GenBank/DDBJ databases">
        <authorList>
            <person name="Soares A.E.R."/>
            <person name="Aleixo A."/>
            <person name="Schneider P."/>
            <person name="Miyaki C.Y."/>
            <person name="Schneider M.P."/>
            <person name="Mello C."/>
            <person name="Vasconcelos A.T.R."/>
        </authorList>
    </citation>
    <scope>NUCLEOTIDE SEQUENCE</scope>
    <source>
        <tissue evidence="1">Muscle</tissue>
    </source>
</reference>
<organism evidence="1 2">
    <name type="scientific">Willisornis vidua</name>
    <name type="common">Xingu scale-backed antbird</name>
    <dbReference type="NCBI Taxonomy" id="1566151"/>
    <lineage>
        <taxon>Eukaryota</taxon>
        <taxon>Metazoa</taxon>
        <taxon>Chordata</taxon>
        <taxon>Craniata</taxon>
        <taxon>Vertebrata</taxon>
        <taxon>Euteleostomi</taxon>
        <taxon>Archelosauria</taxon>
        <taxon>Archosauria</taxon>
        <taxon>Dinosauria</taxon>
        <taxon>Saurischia</taxon>
        <taxon>Theropoda</taxon>
        <taxon>Coelurosauria</taxon>
        <taxon>Aves</taxon>
        <taxon>Neognathae</taxon>
        <taxon>Neoaves</taxon>
        <taxon>Telluraves</taxon>
        <taxon>Australaves</taxon>
        <taxon>Passeriformes</taxon>
        <taxon>Thamnophilidae</taxon>
        <taxon>Willisornis</taxon>
    </lineage>
</organism>
<evidence type="ECO:0000313" key="1">
    <source>
        <dbReference type="EMBL" id="KAJ7408798.1"/>
    </source>
</evidence>
<protein>
    <submittedName>
        <fullName evidence="1">Uncharacterized protein</fullName>
    </submittedName>
</protein>